<organism evidence="11">
    <name type="scientific">uncultured spirochete</name>
    <dbReference type="NCBI Taxonomy" id="156406"/>
    <lineage>
        <taxon>Bacteria</taxon>
        <taxon>Pseudomonadati</taxon>
        <taxon>Spirochaetota</taxon>
        <taxon>Spirochaetia</taxon>
        <taxon>Spirochaetales</taxon>
        <taxon>environmental samples</taxon>
    </lineage>
</organism>
<evidence type="ECO:0000256" key="1">
    <source>
        <dbReference type="ARBA" id="ARBA00001794"/>
    </source>
</evidence>
<evidence type="ECO:0000256" key="10">
    <source>
        <dbReference type="ARBA" id="ARBA00023239"/>
    </source>
</evidence>
<evidence type="ECO:0000256" key="6">
    <source>
        <dbReference type="ARBA" id="ARBA00007389"/>
    </source>
</evidence>
<dbReference type="UniPathway" id="UPA00246"/>
<dbReference type="GO" id="GO:0030145">
    <property type="term" value="F:manganese ion binding"/>
    <property type="evidence" value="ECO:0007669"/>
    <property type="project" value="TreeGrafter"/>
</dbReference>
<dbReference type="GO" id="GO:0008927">
    <property type="term" value="F:mannonate dehydratase activity"/>
    <property type="evidence" value="ECO:0007669"/>
    <property type="project" value="UniProtKB-EC"/>
</dbReference>
<dbReference type="PANTHER" id="PTHR30387:SF2">
    <property type="entry name" value="MANNONATE DEHYDRATASE"/>
    <property type="match status" value="1"/>
</dbReference>
<comment type="catalytic activity">
    <reaction evidence="1">
        <text>D-mannonate = 2-dehydro-3-deoxy-D-gluconate + H2O</text>
        <dbReference type="Rhea" id="RHEA:20097"/>
        <dbReference type="ChEBI" id="CHEBI:15377"/>
        <dbReference type="ChEBI" id="CHEBI:17767"/>
        <dbReference type="ChEBI" id="CHEBI:57990"/>
        <dbReference type="EC" id="4.2.1.8"/>
    </reaction>
</comment>
<keyword evidence="9" id="KW-0464">Manganese</keyword>
<dbReference type="PANTHER" id="PTHR30387">
    <property type="entry name" value="MANNONATE DEHYDRATASE"/>
    <property type="match status" value="1"/>
</dbReference>
<evidence type="ECO:0000313" key="11">
    <source>
        <dbReference type="EMBL" id="SLM18782.1"/>
    </source>
</evidence>
<dbReference type="GO" id="GO:0042840">
    <property type="term" value="P:D-glucuronate catabolic process"/>
    <property type="evidence" value="ECO:0007669"/>
    <property type="project" value="TreeGrafter"/>
</dbReference>
<evidence type="ECO:0000256" key="2">
    <source>
        <dbReference type="ARBA" id="ARBA00001936"/>
    </source>
</evidence>
<sequence length="225" mass="25704">MNMVFRWFGEGFDPVPLEYIRQIPGVSGVVPMLSDIPAGEVWPLEKILAMKHRIEAYGLAMEVIESVNVHEDIKLGLPDRDQYISNYFATLENLGKAGVKVVCYNFMPVFDWVRTDLSHTLDDGSKVLYYDSAFVDGVDPEAFAKRFNAGSNGFSLPGWEPERLETLRRLFEQYKGMPEEELWRNLEYFLKAVIPAAERAGIKMAIHPDDPPWSVFGLLRIIKNE</sequence>
<evidence type="ECO:0000256" key="3">
    <source>
        <dbReference type="ARBA" id="ARBA00001954"/>
    </source>
</evidence>
<comment type="cofactor">
    <cofactor evidence="3">
        <name>Fe(2+)</name>
        <dbReference type="ChEBI" id="CHEBI:29033"/>
    </cofactor>
</comment>
<dbReference type="GO" id="GO:0008198">
    <property type="term" value="F:ferrous iron binding"/>
    <property type="evidence" value="ECO:0007669"/>
    <property type="project" value="TreeGrafter"/>
</dbReference>
<protein>
    <recommendedName>
        <fullName evidence="7">mannonate dehydratase</fullName>
        <ecNumber evidence="7">4.2.1.8</ecNumber>
    </recommendedName>
</protein>
<dbReference type="NCBIfam" id="NF003027">
    <property type="entry name" value="PRK03906.1"/>
    <property type="match status" value="1"/>
</dbReference>
<dbReference type="EMBL" id="FWDO01000005">
    <property type="protein sequence ID" value="SLM18782.1"/>
    <property type="molecule type" value="Genomic_DNA"/>
</dbReference>
<keyword evidence="8" id="KW-0408">Iron</keyword>
<proteinExistence type="inferred from homology"/>
<name>A0A3P3XR65_9SPIR</name>
<reference evidence="11" key="1">
    <citation type="submission" date="2017-02" db="EMBL/GenBank/DDBJ databases">
        <authorList>
            <person name="Regsiter A."/>
            <person name="William W."/>
        </authorList>
    </citation>
    <scope>NUCLEOTIDE SEQUENCE</scope>
    <source>
        <strain evidence="11">BdmA 4</strain>
    </source>
</reference>
<evidence type="ECO:0000256" key="5">
    <source>
        <dbReference type="ARBA" id="ARBA00004892"/>
    </source>
</evidence>
<dbReference type="InterPro" id="IPR036237">
    <property type="entry name" value="Xyl_isomerase-like_sf"/>
</dbReference>
<evidence type="ECO:0000256" key="7">
    <source>
        <dbReference type="ARBA" id="ARBA00012927"/>
    </source>
</evidence>
<keyword evidence="10 11" id="KW-0456">Lyase</keyword>
<dbReference type="EC" id="4.2.1.8" evidence="7"/>
<accession>A0A3P3XR65</accession>
<dbReference type="SUPFAM" id="SSF51658">
    <property type="entry name" value="Xylose isomerase-like"/>
    <property type="match status" value="1"/>
</dbReference>
<comment type="similarity">
    <text evidence="6">Belongs to the mannonate dehydratase family.</text>
</comment>
<evidence type="ECO:0000256" key="8">
    <source>
        <dbReference type="ARBA" id="ARBA00023004"/>
    </source>
</evidence>
<evidence type="ECO:0000256" key="4">
    <source>
        <dbReference type="ARBA" id="ARBA00002713"/>
    </source>
</evidence>
<dbReference type="Gene3D" id="3.20.20.150">
    <property type="entry name" value="Divalent-metal-dependent TIM barrel enzymes"/>
    <property type="match status" value="1"/>
</dbReference>
<dbReference type="AlphaFoldDB" id="A0A3P3XR65"/>
<dbReference type="Pfam" id="PF03786">
    <property type="entry name" value="UxuA"/>
    <property type="match status" value="1"/>
</dbReference>
<comment type="pathway">
    <text evidence="5">Carbohydrate metabolism; pentose and glucuronate interconversion.</text>
</comment>
<dbReference type="InterPro" id="IPR004628">
    <property type="entry name" value="Man_deHydtase"/>
</dbReference>
<gene>
    <name evidence="11" type="ORF">SPIRO4BDMA_50297</name>
</gene>
<comment type="function">
    <text evidence="4">Catalyzes the dehydration of D-mannonate.</text>
</comment>
<evidence type="ECO:0000256" key="9">
    <source>
        <dbReference type="ARBA" id="ARBA00023211"/>
    </source>
</evidence>
<comment type="cofactor">
    <cofactor evidence="2">
        <name>Mn(2+)</name>
        <dbReference type="ChEBI" id="CHEBI:29035"/>
    </cofactor>
</comment>